<keyword evidence="3 9" id="KW-0547">Nucleotide-binding</keyword>
<sequence>MSLPGIGDERGQQPHRRPRLALVRSSINVDETFTVSAIARPGQTISSKAYQARAGGKGANVAAAIGLALLAQDQEGGAGVRLVGAVGQDATWPLDNLKKSKVDISGVSILEDVPTGRAFIQVAEDGENSIVLLKGANYTRTLDDAQGILAGGLVGCLVLQNEIPLETTRGFVKAAAAGGGTGTDRKKITTIFNPSPMLTRDEAAEFEWDLVDVLVVNEGEAEALLSLLDSPPSSSSSTSSIGERLTQCRKVESIRWIIVTRGDRGLSVYVRTPTSSERRTIDQVAFKPDKVVDTTGAGDTFLGYLVAGLLTSEAAIQGGGVDDANLPTSPQLIEQILRSAACAAAMAVEKTGAMESIPNGPDVKRRLAELTDSE</sequence>
<dbReference type="InterPro" id="IPR011611">
    <property type="entry name" value="PfkB_dom"/>
</dbReference>
<dbReference type="GO" id="GO:0004747">
    <property type="term" value="F:ribokinase activity"/>
    <property type="evidence" value="ECO:0007669"/>
    <property type="project" value="UniProtKB-UniRule"/>
</dbReference>
<dbReference type="GO" id="GO:0005737">
    <property type="term" value="C:cytoplasm"/>
    <property type="evidence" value="ECO:0007669"/>
    <property type="project" value="UniProtKB-SubCell"/>
</dbReference>
<dbReference type="Pfam" id="PF00294">
    <property type="entry name" value="PfkB"/>
    <property type="match status" value="1"/>
</dbReference>
<comment type="caution">
    <text evidence="9">Lacks conserved residue(s) required for the propagation of feature annotation.</text>
</comment>
<comment type="caution">
    <text evidence="11">The sequence shown here is derived from an EMBL/GenBank/DDBJ whole genome shotgun (WGS) entry which is preliminary data.</text>
</comment>
<feature type="binding site" evidence="9">
    <location>
        <begin position="298"/>
        <end position="299"/>
    </location>
    <ligand>
        <name>ATP</name>
        <dbReference type="ChEBI" id="CHEBI:30616"/>
    </ligand>
</feature>
<feature type="binding site" evidence="9">
    <location>
        <position position="350"/>
    </location>
    <ligand>
        <name>K(+)</name>
        <dbReference type="ChEBI" id="CHEBI:29103"/>
    </ligand>
</feature>
<evidence type="ECO:0000256" key="9">
    <source>
        <dbReference type="HAMAP-Rule" id="MF_03215"/>
    </source>
</evidence>
<evidence type="ECO:0000256" key="5">
    <source>
        <dbReference type="ARBA" id="ARBA00022840"/>
    </source>
</evidence>
<comment type="cofactor">
    <cofactor evidence="9">
        <name>Mg(2+)</name>
        <dbReference type="ChEBI" id="CHEBI:18420"/>
    </cofactor>
    <text evidence="9">Requires a divalent cation, most likely magnesium in vivo, as an electrophilic catalyst to aid phosphoryl group transfer. It is the chelate of the metal and the nucleotide that is the actual substrate.</text>
</comment>
<reference evidence="11" key="1">
    <citation type="submission" date="2016-04" db="EMBL/GenBank/DDBJ databases">
        <authorList>
            <person name="Nguyen H.D."/>
            <person name="Samba Siva P."/>
            <person name="Cullis J."/>
            <person name="Levesque C.A."/>
            <person name="Hambleton S."/>
        </authorList>
    </citation>
    <scope>NUCLEOTIDE SEQUENCE</scope>
    <source>
        <strain evidence="11">DAOMC 236416</strain>
    </source>
</reference>
<dbReference type="HAMAP" id="MF_01987">
    <property type="entry name" value="Ribokinase"/>
    <property type="match status" value="1"/>
</dbReference>
<feature type="binding site" evidence="9">
    <location>
        <position position="347"/>
    </location>
    <ligand>
        <name>K(+)</name>
        <dbReference type="ChEBI" id="CHEBI:29103"/>
    </ligand>
</feature>
<dbReference type="InterPro" id="IPR029056">
    <property type="entry name" value="Ribokinase-like"/>
</dbReference>
<feature type="domain" description="Carbohydrate kinase PfkB" evidence="10">
    <location>
        <begin position="29"/>
        <end position="358"/>
    </location>
</feature>
<organism evidence="11 12">
    <name type="scientific">Tilletia indica</name>
    <dbReference type="NCBI Taxonomy" id="43049"/>
    <lineage>
        <taxon>Eukaryota</taxon>
        <taxon>Fungi</taxon>
        <taxon>Dikarya</taxon>
        <taxon>Basidiomycota</taxon>
        <taxon>Ustilaginomycotina</taxon>
        <taxon>Exobasidiomycetes</taxon>
        <taxon>Tilletiales</taxon>
        <taxon>Tilletiaceae</taxon>
        <taxon>Tilletia</taxon>
    </lineage>
</organism>
<evidence type="ECO:0000256" key="4">
    <source>
        <dbReference type="ARBA" id="ARBA00022777"/>
    </source>
</evidence>
<accession>A0A177TXU3</accession>
<proteinExistence type="inferred from homology"/>
<feature type="active site" description="Proton acceptor" evidence="9">
    <location>
        <position position="299"/>
    </location>
</feature>
<dbReference type="GO" id="GO:0005634">
    <property type="term" value="C:nucleus"/>
    <property type="evidence" value="ECO:0007669"/>
    <property type="project" value="UniProtKB-SubCell"/>
</dbReference>
<feature type="binding site" evidence="9">
    <location>
        <position position="162"/>
    </location>
    <ligand>
        <name>substrate</name>
    </ligand>
</feature>
<feature type="binding site" evidence="9">
    <location>
        <begin position="56"/>
        <end position="60"/>
    </location>
    <ligand>
        <name>substrate</name>
    </ligand>
</feature>
<evidence type="ECO:0000313" key="12">
    <source>
        <dbReference type="Proteomes" id="UP000077521"/>
    </source>
</evidence>
<protein>
    <recommendedName>
        <fullName evidence="9">Ribokinase</fullName>
        <shortName evidence="9">RK</shortName>
        <ecNumber evidence="9">2.7.1.15</ecNumber>
    </recommendedName>
</protein>
<dbReference type="InterPro" id="IPR002139">
    <property type="entry name" value="Ribo/fructo_kinase"/>
</dbReference>
<feature type="binding site" evidence="9">
    <location>
        <begin position="260"/>
        <end position="265"/>
    </location>
    <ligand>
        <name>ATP</name>
        <dbReference type="ChEBI" id="CHEBI:30616"/>
    </ligand>
</feature>
<dbReference type="AlphaFoldDB" id="A0A177TXU3"/>
<comment type="subunit">
    <text evidence="9">Homodimer.</text>
</comment>
<gene>
    <name evidence="11" type="ORF">A4X13_0g4034</name>
</gene>
<name>A0A177TXU3_9BASI</name>
<dbReference type="GO" id="GO:0019303">
    <property type="term" value="P:D-ribose catabolic process"/>
    <property type="evidence" value="ECO:0007669"/>
    <property type="project" value="UniProtKB-UniRule"/>
</dbReference>
<evidence type="ECO:0000256" key="6">
    <source>
        <dbReference type="ARBA" id="ARBA00022842"/>
    </source>
</evidence>
<feature type="binding site" evidence="9">
    <location>
        <position position="217"/>
    </location>
    <ligand>
        <name>ATP</name>
        <dbReference type="ChEBI" id="CHEBI:30616"/>
    </ligand>
</feature>
<keyword evidence="8 9" id="KW-0119">Carbohydrate metabolism</keyword>
<keyword evidence="9" id="KW-0963">Cytoplasm</keyword>
<dbReference type="Gene3D" id="3.40.1190.20">
    <property type="match status" value="1"/>
</dbReference>
<comment type="catalytic activity">
    <reaction evidence="9">
        <text>D-ribose + ATP = D-ribose 5-phosphate + ADP + H(+)</text>
        <dbReference type="Rhea" id="RHEA:13697"/>
        <dbReference type="ChEBI" id="CHEBI:15378"/>
        <dbReference type="ChEBI" id="CHEBI:30616"/>
        <dbReference type="ChEBI" id="CHEBI:47013"/>
        <dbReference type="ChEBI" id="CHEBI:78346"/>
        <dbReference type="ChEBI" id="CHEBI:456216"/>
        <dbReference type="EC" id="2.7.1.15"/>
    </reaction>
</comment>
<keyword evidence="12" id="KW-1185">Reference proteome</keyword>
<evidence type="ECO:0000256" key="8">
    <source>
        <dbReference type="ARBA" id="ARBA00023277"/>
    </source>
</evidence>
<comment type="function">
    <text evidence="9">Catalyzes the phosphorylation of ribose at O-5 in a reaction requiring ATP and magnesium. The resulting D-ribose-5-phosphate can then be used either for sythesis of nucleotides, histidine, and tryptophan, or as a component of the pentose phosphate pathway.</text>
</comment>
<feature type="binding site" evidence="9">
    <location>
        <position position="293"/>
    </location>
    <ligand>
        <name>K(+)</name>
        <dbReference type="ChEBI" id="CHEBI:29103"/>
    </ligand>
</feature>
<keyword evidence="4 9" id="KW-0418">Kinase</keyword>
<dbReference type="EMBL" id="LWDF02000251">
    <property type="protein sequence ID" value="KAE8251350.1"/>
    <property type="molecule type" value="Genomic_DNA"/>
</dbReference>
<feature type="binding site" evidence="9">
    <location>
        <position position="299"/>
    </location>
    <ligand>
        <name>substrate</name>
    </ligand>
</feature>
<keyword evidence="5 9" id="KW-0067">ATP-binding</keyword>
<dbReference type="PANTHER" id="PTHR10584">
    <property type="entry name" value="SUGAR KINASE"/>
    <property type="match status" value="1"/>
</dbReference>
<keyword evidence="9" id="KW-0539">Nucleus</keyword>
<evidence type="ECO:0000259" key="10">
    <source>
        <dbReference type="Pfam" id="PF00294"/>
    </source>
</evidence>
<feature type="binding site" evidence="9">
    <location>
        <position position="356"/>
    </location>
    <ligand>
        <name>K(+)</name>
        <dbReference type="ChEBI" id="CHEBI:29103"/>
    </ligand>
</feature>
<keyword evidence="2 9" id="KW-0479">Metal-binding</keyword>
<dbReference type="PRINTS" id="PR00990">
    <property type="entry name" value="RIBOKINASE"/>
</dbReference>
<dbReference type="InterPro" id="IPR011877">
    <property type="entry name" value="Ribokinase"/>
</dbReference>
<evidence type="ECO:0000256" key="3">
    <source>
        <dbReference type="ARBA" id="ARBA00022741"/>
    </source>
</evidence>
<dbReference type="UniPathway" id="UPA00916">
    <property type="reaction ID" value="UER00889"/>
</dbReference>
<feature type="binding site" evidence="9">
    <location>
        <position position="295"/>
    </location>
    <ligand>
        <name>K(+)</name>
        <dbReference type="ChEBI" id="CHEBI:29103"/>
    </ligand>
</feature>
<keyword evidence="6 9" id="KW-0460">Magnesium</keyword>
<dbReference type="GO" id="GO:0046872">
    <property type="term" value="F:metal ion binding"/>
    <property type="evidence" value="ECO:0007669"/>
    <property type="project" value="UniProtKB-KW"/>
</dbReference>
<evidence type="ECO:0000256" key="7">
    <source>
        <dbReference type="ARBA" id="ARBA00022958"/>
    </source>
</evidence>
<keyword evidence="1 9" id="KW-0808">Transferase</keyword>
<feature type="binding site" evidence="9">
    <location>
        <position position="352"/>
    </location>
    <ligand>
        <name>K(+)</name>
        <dbReference type="ChEBI" id="CHEBI:29103"/>
    </ligand>
</feature>
<dbReference type="SUPFAM" id="SSF53613">
    <property type="entry name" value="Ribokinase-like"/>
    <property type="match status" value="1"/>
</dbReference>
<evidence type="ECO:0000256" key="2">
    <source>
        <dbReference type="ARBA" id="ARBA00022723"/>
    </source>
</evidence>
<keyword evidence="7 9" id="KW-0630">Potassium</keyword>
<comment type="subcellular location">
    <subcellularLocation>
        <location evidence="9">Cytoplasm</location>
    </subcellularLocation>
    <subcellularLocation>
        <location evidence="9">Nucleus</location>
    </subcellularLocation>
</comment>
<reference evidence="11" key="2">
    <citation type="journal article" date="2019" name="IMA Fungus">
        <title>Genome sequencing and comparison of five Tilletia species to identify candidate genes for the detection of regulated species infecting wheat.</title>
        <authorList>
            <person name="Nguyen H.D.T."/>
            <person name="Sultana T."/>
            <person name="Kesanakurti P."/>
            <person name="Hambleton S."/>
        </authorList>
    </citation>
    <scope>NUCLEOTIDE SEQUENCE</scope>
    <source>
        <strain evidence="11">DAOMC 236416</strain>
    </source>
</reference>
<comment type="pathway">
    <text evidence="9">Carbohydrate metabolism; D-ribose degradation; D-ribose 5-phosphate from beta-D-ribopyranose: step 2/2.</text>
</comment>
<feature type="binding site" evidence="9">
    <location>
        <begin position="28"/>
        <end position="30"/>
    </location>
    <ligand>
        <name>substrate</name>
    </ligand>
</feature>
<evidence type="ECO:0000256" key="1">
    <source>
        <dbReference type="ARBA" id="ARBA00022679"/>
    </source>
</evidence>
<evidence type="ECO:0000313" key="11">
    <source>
        <dbReference type="EMBL" id="KAE8251350.1"/>
    </source>
</evidence>
<dbReference type="GO" id="GO:0005524">
    <property type="term" value="F:ATP binding"/>
    <property type="evidence" value="ECO:0007669"/>
    <property type="project" value="UniProtKB-UniRule"/>
</dbReference>
<comment type="activity regulation">
    <text evidence="9">Activated by a monovalent cation that binds near, but not in, the active site. The most likely occupant of the site in vivo is potassium. Ion binding induces a conformational change that may alter substrate affinity.</text>
</comment>
<dbReference type="Proteomes" id="UP000077521">
    <property type="component" value="Unassembled WGS sequence"/>
</dbReference>
<dbReference type="EC" id="2.7.1.15" evidence="9"/>
<comment type="similarity">
    <text evidence="9">Belongs to the carbohydrate kinase PfkB family. Ribokinase subfamily.</text>
</comment>
<dbReference type="PANTHER" id="PTHR10584:SF166">
    <property type="entry name" value="RIBOKINASE"/>
    <property type="match status" value="1"/>
</dbReference>